<evidence type="ECO:0000256" key="2">
    <source>
        <dbReference type="ARBA" id="ARBA00022900"/>
    </source>
</evidence>
<keyword evidence="1" id="KW-0646">Protease inhibitor</keyword>
<gene>
    <name evidence="6" type="primary">Vkt31-L</name>
    <name evidence="6" type="ORF">Hamer_G025444</name>
</gene>
<dbReference type="GO" id="GO:0005615">
    <property type="term" value="C:extracellular space"/>
    <property type="evidence" value="ECO:0007669"/>
    <property type="project" value="TreeGrafter"/>
</dbReference>
<dbReference type="InterPro" id="IPR002223">
    <property type="entry name" value="Kunitz_BPTI"/>
</dbReference>
<dbReference type="InterPro" id="IPR050098">
    <property type="entry name" value="TFPI/VKTCI-like"/>
</dbReference>
<keyword evidence="7" id="KW-1185">Reference proteome</keyword>
<dbReference type="Proteomes" id="UP000747542">
    <property type="component" value="Unassembled WGS sequence"/>
</dbReference>
<dbReference type="SUPFAM" id="SSF57362">
    <property type="entry name" value="BPTI-like"/>
    <property type="match status" value="1"/>
</dbReference>
<evidence type="ECO:0000259" key="5">
    <source>
        <dbReference type="PROSITE" id="PS50279"/>
    </source>
</evidence>
<keyword evidence="2" id="KW-0722">Serine protease inhibitor</keyword>
<dbReference type="PROSITE" id="PS00280">
    <property type="entry name" value="BPTI_KUNITZ_1"/>
    <property type="match status" value="1"/>
</dbReference>
<feature type="chain" id="PRO_5035248061" evidence="4">
    <location>
        <begin position="23"/>
        <end position="91"/>
    </location>
</feature>
<dbReference type="GO" id="GO:0004867">
    <property type="term" value="F:serine-type endopeptidase inhibitor activity"/>
    <property type="evidence" value="ECO:0007669"/>
    <property type="project" value="UniProtKB-KW"/>
</dbReference>
<dbReference type="PRINTS" id="PR00759">
    <property type="entry name" value="BASICPTASE"/>
</dbReference>
<dbReference type="AlphaFoldDB" id="A0A8J5N520"/>
<keyword evidence="4" id="KW-0732">Signal</keyword>
<accession>A0A8J5N520</accession>
<dbReference type="PANTHER" id="PTHR10083:SF328">
    <property type="entry name" value="TISSUE FACTOR PATHWAY INHIBITOR"/>
    <property type="match status" value="1"/>
</dbReference>
<organism evidence="6 7">
    <name type="scientific">Homarus americanus</name>
    <name type="common">American lobster</name>
    <dbReference type="NCBI Taxonomy" id="6706"/>
    <lineage>
        <taxon>Eukaryota</taxon>
        <taxon>Metazoa</taxon>
        <taxon>Ecdysozoa</taxon>
        <taxon>Arthropoda</taxon>
        <taxon>Crustacea</taxon>
        <taxon>Multicrustacea</taxon>
        <taxon>Malacostraca</taxon>
        <taxon>Eumalacostraca</taxon>
        <taxon>Eucarida</taxon>
        <taxon>Decapoda</taxon>
        <taxon>Pleocyemata</taxon>
        <taxon>Astacidea</taxon>
        <taxon>Nephropoidea</taxon>
        <taxon>Nephropidae</taxon>
        <taxon>Homarus</taxon>
    </lineage>
</organism>
<dbReference type="SMART" id="SM00131">
    <property type="entry name" value="KU"/>
    <property type="match status" value="1"/>
</dbReference>
<keyword evidence="3" id="KW-1015">Disulfide bond</keyword>
<feature type="domain" description="BPTI/Kunitz inhibitor" evidence="5">
    <location>
        <begin position="30"/>
        <end position="80"/>
    </location>
</feature>
<evidence type="ECO:0000313" key="6">
    <source>
        <dbReference type="EMBL" id="KAG7173638.1"/>
    </source>
</evidence>
<dbReference type="PROSITE" id="PS50279">
    <property type="entry name" value="BPTI_KUNITZ_2"/>
    <property type="match status" value="1"/>
</dbReference>
<feature type="signal peptide" evidence="4">
    <location>
        <begin position="1"/>
        <end position="22"/>
    </location>
</feature>
<dbReference type="Gene3D" id="4.10.410.10">
    <property type="entry name" value="Pancreatic trypsin inhibitor Kunitz domain"/>
    <property type="match status" value="1"/>
</dbReference>
<proteinExistence type="predicted"/>
<dbReference type="FunFam" id="4.10.410.10:FF:000020">
    <property type="entry name" value="Collagen, type VI, alpha 3"/>
    <property type="match status" value="1"/>
</dbReference>
<reference evidence="6" key="1">
    <citation type="journal article" date="2021" name="Sci. Adv.">
        <title>The American lobster genome reveals insights on longevity, neural, and immune adaptations.</title>
        <authorList>
            <person name="Polinski J.M."/>
            <person name="Zimin A.V."/>
            <person name="Clark K.F."/>
            <person name="Kohn A.B."/>
            <person name="Sadowski N."/>
            <person name="Timp W."/>
            <person name="Ptitsyn A."/>
            <person name="Khanna P."/>
            <person name="Romanova D.Y."/>
            <person name="Williams P."/>
            <person name="Greenwood S.J."/>
            <person name="Moroz L.L."/>
            <person name="Walt D.R."/>
            <person name="Bodnar A.G."/>
        </authorList>
    </citation>
    <scope>NUCLEOTIDE SEQUENCE</scope>
    <source>
        <strain evidence="6">GMGI-L3</strain>
    </source>
</reference>
<sequence length="91" mass="10268">MKMSMMMIMIVGAMFLYPSASAQNNYGSTCFLPPQTGMCRARFINWYYDHQSGTCRTFTYGGCGGNGNNFMNFNECMAACHQNPSHNEITY</sequence>
<dbReference type="EMBL" id="JAHLQT010009156">
    <property type="protein sequence ID" value="KAG7173638.1"/>
    <property type="molecule type" value="Genomic_DNA"/>
</dbReference>
<protein>
    <submittedName>
        <fullName evidence="6">Kunitz-type serine protease inhibitor BmKTT-2-like</fullName>
    </submittedName>
</protein>
<dbReference type="Pfam" id="PF00014">
    <property type="entry name" value="Kunitz_BPTI"/>
    <property type="match status" value="1"/>
</dbReference>
<dbReference type="InterPro" id="IPR020901">
    <property type="entry name" value="Prtase_inh_Kunz-CS"/>
</dbReference>
<comment type="caution">
    <text evidence="6">The sequence shown here is derived from an EMBL/GenBank/DDBJ whole genome shotgun (WGS) entry which is preliminary data.</text>
</comment>
<name>A0A8J5N520_HOMAM</name>
<evidence type="ECO:0000313" key="7">
    <source>
        <dbReference type="Proteomes" id="UP000747542"/>
    </source>
</evidence>
<dbReference type="InterPro" id="IPR036880">
    <property type="entry name" value="Kunitz_BPTI_sf"/>
</dbReference>
<evidence type="ECO:0000256" key="1">
    <source>
        <dbReference type="ARBA" id="ARBA00022690"/>
    </source>
</evidence>
<dbReference type="PANTHER" id="PTHR10083">
    <property type="entry name" value="KUNITZ-TYPE PROTEASE INHIBITOR-RELATED"/>
    <property type="match status" value="1"/>
</dbReference>
<evidence type="ECO:0000256" key="4">
    <source>
        <dbReference type="SAM" id="SignalP"/>
    </source>
</evidence>
<evidence type="ECO:0000256" key="3">
    <source>
        <dbReference type="ARBA" id="ARBA00023157"/>
    </source>
</evidence>